<reference evidence="3" key="1">
    <citation type="journal article" date="2021" name="Nat. Commun.">
        <title>Genetic determinants of endophytism in the Arabidopsis root mycobiome.</title>
        <authorList>
            <person name="Mesny F."/>
            <person name="Miyauchi S."/>
            <person name="Thiergart T."/>
            <person name="Pickel B."/>
            <person name="Atanasova L."/>
            <person name="Karlsson M."/>
            <person name="Huettel B."/>
            <person name="Barry K.W."/>
            <person name="Haridas S."/>
            <person name="Chen C."/>
            <person name="Bauer D."/>
            <person name="Andreopoulos W."/>
            <person name="Pangilinan J."/>
            <person name="LaButti K."/>
            <person name="Riley R."/>
            <person name="Lipzen A."/>
            <person name="Clum A."/>
            <person name="Drula E."/>
            <person name="Henrissat B."/>
            <person name="Kohler A."/>
            <person name="Grigoriev I.V."/>
            <person name="Martin F.M."/>
            <person name="Hacquard S."/>
        </authorList>
    </citation>
    <scope>NUCLEOTIDE SEQUENCE</scope>
    <source>
        <strain evidence="3">MPI-CAGE-AT-0147</strain>
    </source>
</reference>
<feature type="region of interest" description="Disordered" evidence="1">
    <location>
        <begin position="497"/>
        <end position="562"/>
    </location>
</feature>
<keyword evidence="2" id="KW-0472">Membrane</keyword>
<feature type="transmembrane region" description="Helical" evidence="2">
    <location>
        <begin position="374"/>
        <end position="397"/>
    </location>
</feature>
<accession>A0A9P9IBL1</accession>
<feature type="compositionally biased region" description="Basic and acidic residues" evidence="1">
    <location>
        <begin position="549"/>
        <end position="562"/>
    </location>
</feature>
<dbReference type="AlphaFoldDB" id="A0A9P9IBL1"/>
<dbReference type="Gene3D" id="1.20.58.340">
    <property type="entry name" value="Magnesium transport protein CorA, transmembrane region"/>
    <property type="match status" value="1"/>
</dbReference>
<sequence length="562" mass="62486">MDSLIFRTFMLLNSPQDSGEEVQLGSSVIEIQIDPTGLAGDMISVDSREQPQKSTKPTVRLFKSLNELKSSPEPADDSATGFRAATFQWRGANPKPWCILEGYDFFDSTYSKQGIASRAVRYVRKELAELAGRSRPRWTRTVRRLRLEGRLNGVLRASIVCETHTAKAVASEIRKNPLSLLASTERFLTELGQLGEIYRPQRTRRNLKQIFLLQLHHANLNLFSDFLQSFATDYATPRMFMFDPRQAELRRWNLKAIVTDSQLYRRFTSLGAELTATTESLLDVVLALEDDTRLAALGAEIRGCSKDVTTRLSRMSDDLDHHLQLLSLSRDMNQSGNVQMLTLLATIFLPLSLSAGVLSMQSRFKDLGDLLYDFFGVVVLLAAVVALLLVAMFVFSLAKELESRLWRYRLYKAYLRPALLATMAAIALIFGALVLTSFVVGMFKDVVLGAKILGYGILAAIGAPVVITVAVLVVRWITGLMGRAVDKVPRWEIGRQKEKQDDLEGDLGREPKGKEAAVNGSEDPGVKVQAEPLGPDSQDATCTPPTARAADKSLEDVERRLT</sequence>
<protein>
    <submittedName>
        <fullName evidence="3">Uncharacterized protein</fullName>
    </submittedName>
</protein>
<feature type="transmembrane region" description="Helical" evidence="2">
    <location>
        <begin position="418"/>
        <end position="440"/>
    </location>
</feature>
<dbReference type="EMBL" id="JAGMUV010000031">
    <property type="protein sequence ID" value="KAH7114886.1"/>
    <property type="molecule type" value="Genomic_DNA"/>
</dbReference>
<name>A0A9P9IBL1_9HYPO</name>
<feature type="transmembrane region" description="Helical" evidence="2">
    <location>
        <begin position="452"/>
        <end position="474"/>
    </location>
</feature>
<organism evidence="3 4">
    <name type="scientific">Dactylonectria macrodidyma</name>
    <dbReference type="NCBI Taxonomy" id="307937"/>
    <lineage>
        <taxon>Eukaryota</taxon>
        <taxon>Fungi</taxon>
        <taxon>Dikarya</taxon>
        <taxon>Ascomycota</taxon>
        <taxon>Pezizomycotina</taxon>
        <taxon>Sordariomycetes</taxon>
        <taxon>Hypocreomycetidae</taxon>
        <taxon>Hypocreales</taxon>
        <taxon>Nectriaceae</taxon>
        <taxon>Dactylonectria</taxon>
    </lineage>
</organism>
<evidence type="ECO:0000256" key="2">
    <source>
        <dbReference type="SAM" id="Phobius"/>
    </source>
</evidence>
<evidence type="ECO:0000313" key="3">
    <source>
        <dbReference type="EMBL" id="KAH7114886.1"/>
    </source>
</evidence>
<proteinExistence type="predicted"/>
<keyword evidence="2" id="KW-1133">Transmembrane helix</keyword>
<dbReference type="Proteomes" id="UP000738349">
    <property type="component" value="Unassembled WGS sequence"/>
</dbReference>
<feature type="compositionally biased region" description="Basic and acidic residues" evidence="1">
    <location>
        <begin position="497"/>
        <end position="515"/>
    </location>
</feature>
<comment type="caution">
    <text evidence="3">The sequence shown here is derived from an EMBL/GenBank/DDBJ whole genome shotgun (WGS) entry which is preliminary data.</text>
</comment>
<keyword evidence="4" id="KW-1185">Reference proteome</keyword>
<evidence type="ECO:0000313" key="4">
    <source>
        <dbReference type="Proteomes" id="UP000738349"/>
    </source>
</evidence>
<keyword evidence="2" id="KW-0812">Transmembrane</keyword>
<evidence type="ECO:0000256" key="1">
    <source>
        <dbReference type="SAM" id="MobiDB-lite"/>
    </source>
</evidence>
<feature type="transmembrane region" description="Helical" evidence="2">
    <location>
        <begin position="340"/>
        <end position="362"/>
    </location>
</feature>
<dbReference type="OrthoDB" id="3231000at2759"/>
<gene>
    <name evidence="3" type="ORF">EDB81DRAFT_734389</name>
</gene>